<gene>
    <name evidence="2" type="ORF">HNQ85_002736</name>
</gene>
<keyword evidence="3" id="KW-1185">Reference proteome</keyword>
<evidence type="ECO:0000313" key="3">
    <source>
        <dbReference type="Proteomes" id="UP000580891"/>
    </source>
</evidence>
<dbReference type="CDD" id="cd14845">
    <property type="entry name" value="L-Ala-D-Glu_peptidase_like"/>
    <property type="match status" value="1"/>
</dbReference>
<dbReference type="GO" id="GO:0004180">
    <property type="term" value="F:carboxypeptidase activity"/>
    <property type="evidence" value="ECO:0007669"/>
    <property type="project" value="UniProtKB-KW"/>
</dbReference>
<dbReference type="Pfam" id="PF02557">
    <property type="entry name" value="VanY"/>
    <property type="match status" value="1"/>
</dbReference>
<sequence>MTVGLKELLEKAEVKLKGVHPVVASKARQLITNAYKRRINVLITQGFRSIEEQNELYAQGRTKPGKIVTNAKGGYSYHNVGLAIDFCLLVDDKKVVWDTNADFDRDKIADWMEVVEEAKKLGFE</sequence>
<proteinExistence type="predicted"/>
<dbReference type="GO" id="GO:0006508">
    <property type="term" value="P:proteolysis"/>
    <property type="evidence" value="ECO:0007669"/>
    <property type="project" value="InterPro"/>
</dbReference>
<keyword evidence="2" id="KW-0121">Carboxypeptidase</keyword>
<evidence type="ECO:0000259" key="1">
    <source>
        <dbReference type="Pfam" id="PF02557"/>
    </source>
</evidence>
<name>A0A7V9Z1W3_9BACL</name>
<dbReference type="AlphaFoldDB" id="A0A7V9Z1W3"/>
<dbReference type="EMBL" id="JACDUU010000006">
    <property type="protein sequence ID" value="MBA2872427.1"/>
    <property type="molecule type" value="Genomic_DNA"/>
</dbReference>
<dbReference type="Proteomes" id="UP000580891">
    <property type="component" value="Unassembled WGS sequence"/>
</dbReference>
<evidence type="ECO:0000313" key="2">
    <source>
        <dbReference type="EMBL" id="MBA2872427.1"/>
    </source>
</evidence>
<reference evidence="2 3" key="1">
    <citation type="submission" date="2020-07" db="EMBL/GenBank/DDBJ databases">
        <title>Genomic Encyclopedia of Type Strains, Phase IV (KMG-IV): sequencing the most valuable type-strain genomes for metagenomic binning, comparative biology and taxonomic classification.</title>
        <authorList>
            <person name="Goeker M."/>
        </authorList>
    </citation>
    <scope>NUCLEOTIDE SEQUENCE [LARGE SCALE GENOMIC DNA]</scope>
    <source>
        <strain evidence="2 3">DSM 25220</strain>
    </source>
</reference>
<organism evidence="2 3">
    <name type="scientific">[Anoxybacillus] calidus</name>
    <dbReference type="NCBI Taxonomy" id="575178"/>
    <lineage>
        <taxon>Bacteria</taxon>
        <taxon>Bacillati</taxon>
        <taxon>Bacillota</taxon>
        <taxon>Bacilli</taxon>
        <taxon>Bacillales</taxon>
        <taxon>Anoxybacillaceae</taxon>
        <taxon>Paranoxybacillus</taxon>
    </lineage>
</organism>
<dbReference type="InterPro" id="IPR003709">
    <property type="entry name" value="VanY-like_core_dom"/>
</dbReference>
<dbReference type="PANTHER" id="PTHR34385:SF1">
    <property type="entry name" value="PEPTIDOGLYCAN L-ALANYL-D-GLUTAMATE ENDOPEPTIDASE CWLK"/>
    <property type="match status" value="1"/>
</dbReference>
<feature type="domain" description="D-alanyl-D-alanine carboxypeptidase-like core" evidence="1">
    <location>
        <begin position="19"/>
        <end position="123"/>
    </location>
</feature>
<dbReference type="Gene3D" id="3.30.1380.10">
    <property type="match status" value="1"/>
</dbReference>
<dbReference type="InterPro" id="IPR052179">
    <property type="entry name" value="DD-CPase-like"/>
</dbReference>
<comment type="caution">
    <text evidence="2">The sequence shown here is derived from an EMBL/GenBank/DDBJ whole genome shotgun (WGS) entry which is preliminary data.</text>
</comment>
<dbReference type="SUPFAM" id="SSF55166">
    <property type="entry name" value="Hedgehog/DD-peptidase"/>
    <property type="match status" value="1"/>
</dbReference>
<protein>
    <submittedName>
        <fullName evidence="2">LAS superfamily LD-carboxypeptidase LdcB</fullName>
    </submittedName>
</protein>
<accession>A0A7V9Z1W3</accession>
<keyword evidence="2" id="KW-0645">Protease</keyword>
<dbReference type="PANTHER" id="PTHR34385">
    <property type="entry name" value="D-ALANYL-D-ALANINE CARBOXYPEPTIDASE"/>
    <property type="match status" value="1"/>
</dbReference>
<dbReference type="InterPro" id="IPR009045">
    <property type="entry name" value="Zn_M74/Hedgehog-like"/>
</dbReference>
<keyword evidence="2" id="KW-0378">Hydrolase</keyword>